<reference evidence="2" key="1">
    <citation type="journal article" date="2014" name="Genome Announc.">
        <title>Draft genome sequence of Colletotrichum sublineola, a destructive pathogen of cultivated sorghum.</title>
        <authorList>
            <person name="Baroncelli R."/>
            <person name="Sanz-Martin J.M."/>
            <person name="Rech G.E."/>
            <person name="Sukno S.A."/>
            <person name="Thon M.R."/>
        </authorList>
    </citation>
    <scope>NUCLEOTIDE SEQUENCE [LARGE SCALE GENOMIC DNA]</scope>
    <source>
        <strain evidence="2">TX430BB</strain>
    </source>
</reference>
<organism evidence="1 2">
    <name type="scientific">Colletotrichum sublineola</name>
    <name type="common">Sorghum anthracnose fungus</name>
    <dbReference type="NCBI Taxonomy" id="1173701"/>
    <lineage>
        <taxon>Eukaryota</taxon>
        <taxon>Fungi</taxon>
        <taxon>Dikarya</taxon>
        <taxon>Ascomycota</taxon>
        <taxon>Pezizomycotina</taxon>
        <taxon>Sordariomycetes</taxon>
        <taxon>Hypocreomycetidae</taxon>
        <taxon>Glomerellales</taxon>
        <taxon>Glomerellaceae</taxon>
        <taxon>Colletotrichum</taxon>
        <taxon>Colletotrichum graminicola species complex</taxon>
    </lineage>
</organism>
<keyword evidence="2" id="KW-1185">Reference proteome</keyword>
<proteinExistence type="predicted"/>
<dbReference type="OrthoDB" id="4805449at2759"/>
<gene>
    <name evidence="1" type="ORF">CSUB01_06101</name>
</gene>
<name>A0A066WYL8_COLSU</name>
<evidence type="ECO:0000313" key="1">
    <source>
        <dbReference type="EMBL" id="KDN60514.1"/>
    </source>
</evidence>
<dbReference type="AlphaFoldDB" id="A0A066WYL8"/>
<accession>A0A066WYL8</accession>
<dbReference type="HOGENOM" id="CLU_1077747_0_0_1"/>
<comment type="caution">
    <text evidence="1">The sequence shown here is derived from an EMBL/GenBank/DDBJ whole genome shotgun (WGS) entry which is preliminary data.</text>
</comment>
<dbReference type="EMBL" id="JMSE01001502">
    <property type="protein sequence ID" value="KDN60514.1"/>
    <property type="molecule type" value="Genomic_DNA"/>
</dbReference>
<protein>
    <submittedName>
        <fullName evidence="1">Uncharacterized protein</fullName>
    </submittedName>
</protein>
<sequence length="258" mass="29770">MSAPPPCSDPAVFEQENARVGGNWEAYFAKHPDLRGIPGLVFPGTPDQPVAPACWDAFGLFFDGITVSSDENKLKVAQNARNWFQLLFIWVGRLPPERHIDQGFLTAFGADYAKRHGKDPQACCSEDMFMVMISFMEARKEAIGRLVDTTGFERLLYFIDTSIRDTKDRIWILPPRIHHIVNSVMQPNNDAHLQAQVQQQMPQNVHTDCQATIERYRNVTTKMWNKLRDYENTHMQNLDIDFQWGPDEMELYLETYDD</sequence>
<evidence type="ECO:0000313" key="2">
    <source>
        <dbReference type="Proteomes" id="UP000027238"/>
    </source>
</evidence>
<dbReference type="Proteomes" id="UP000027238">
    <property type="component" value="Unassembled WGS sequence"/>
</dbReference>